<comment type="caution">
    <text evidence="12">The sequence shown here is derived from an EMBL/GenBank/DDBJ whole genome shotgun (WGS) entry which is preliminary data.</text>
</comment>
<dbReference type="GO" id="GO:0141148">
    <property type="term" value="F:enoyl-[acyl-carrier-protein] reductase (NADPH) activity"/>
    <property type="evidence" value="ECO:0007669"/>
    <property type="project" value="UniProtKB-EC"/>
</dbReference>
<dbReference type="PANTHER" id="PTHR43981">
    <property type="entry name" value="ENOYL-[ACYL-CARRIER-PROTEIN] REDUCTASE, MITOCHONDRIAL"/>
    <property type="match status" value="1"/>
</dbReference>
<proteinExistence type="inferred from homology"/>
<keyword evidence="4" id="KW-0521">NADP</keyword>
<keyword evidence="8" id="KW-0275">Fatty acid biosynthesis</keyword>
<comment type="catalytic activity">
    <reaction evidence="10">
        <text>a 2,3-saturated acyl-[ACP] + NADP(+) = a (2E)-enoyl-[ACP] + NADPH + H(+)</text>
        <dbReference type="Rhea" id="RHEA:22564"/>
        <dbReference type="Rhea" id="RHEA-COMP:9925"/>
        <dbReference type="Rhea" id="RHEA-COMP:9926"/>
        <dbReference type="ChEBI" id="CHEBI:15378"/>
        <dbReference type="ChEBI" id="CHEBI:57783"/>
        <dbReference type="ChEBI" id="CHEBI:58349"/>
        <dbReference type="ChEBI" id="CHEBI:78784"/>
        <dbReference type="ChEBI" id="CHEBI:78785"/>
        <dbReference type="EC" id="1.3.1.104"/>
    </reaction>
</comment>
<evidence type="ECO:0000256" key="4">
    <source>
        <dbReference type="ARBA" id="ARBA00022857"/>
    </source>
</evidence>
<dbReference type="SMART" id="SM00829">
    <property type="entry name" value="PKS_ER"/>
    <property type="match status" value="1"/>
</dbReference>
<dbReference type="OrthoDB" id="9787435at2"/>
<dbReference type="Gene3D" id="3.90.180.10">
    <property type="entry name" value="Medium-chain alcohol dehydrogenases, catalytic domain"/>
    <property type="match status" value="1"/>
</dbReference>
<dbReference type="EC" id="1.3.1.104" evidence="9"/>
<evidence type="ECO:0000256" key="5">
    <source>
        <dbReference type="ARBA" id="ARBA00022946"/>
    </source>
</evidence>
<keyword evidence="5" id="KW-0809">Transit peptide</keyword>
<dbReference type="Pfam" id="PF08240">
    <property type="entry name" value="ADH_N"/>
    <property type="match status" value="1"/>
</dbReference>
<dbReference type="InterPro" id="IPR011032">
    <property type="entry name" value="GroES-like_sf"/>
</dbReference>
<evidence type="ECO:0000256" key="10">
    <source>
        <dbReference type="ARBA" id="ARBA00048843"/>
    </source>
</evidence>
<feature type="domain" description="Enoyl reductase (ER)" evidence="11">
    <location>
        <begin position="11"/>
        <end position="325"/>
    </location>
</feature>
<dbReference type="PANTHER" id="PTHR43981:SF2">
    <property type="entry name" value="ENOYL-[ACYL-CARRIER-PROTEIN] REDUCTASE, MITOCHONDRIAL"/>
    <property type="match status" value="1"/>
</dbReference>
<comment type="similarity">
    <text evidence="1">Belongs to the zinc-containing alcohol dehydrogenase family. Quinone oxidoreductase subfamily.</text>
</comment>
<gene>
    <name evidence="12" type="ORF">A3860_08725</name>
</gene>
<evidence type="ECO:0000256" key="7">
    <source>
        <dbReference type="ARBA" id="ARBA00023098"/>
    </source>
</evidence>
<organism evidence="12 13">
    <name type="scientific">Niastella vici</name>
    <dbReference type="NCBI Taxonomy" id="1703345"/>
    <lineage>
        <taxon>Bacteria</taxon>
        <taxon>Pseudomonadati</taxon>
        <taxon>Bacteroidota</taxon>
        <taxon>Chitinophagia</taxon>
        <taxon>Chitinophagales</taxon>
        <taxon>Chitinophagaceae</taxon>
        <taxon>Niastella</taxon>
    </lineage>
</organism>
<dbReference type="InterPro" id="IPR013154">
    <property type="entry name" value="ADH-like_N"/>
</dbReference>
<dbReference type="AlphaFoldDB" id="A0A1V9FH65"/>
<name>A0A1V9FH65_9BACT</name>
<dbReference type="SUPFAM" id="SSF50129">
    <property type="entry name" value="GroES-like"/>
    <property type="match status" value="1"/>
</dbReference>
<dbReference type="GO" id="GO:0006633">
    <property type="term" value="P:fatty acid biosynthetic process"/>
    <property type="evidence" value="ECO:0007669"/>
    <property type="project" value="UniProtKB-KW"/>
</dbReference>
<dbReference type="Pfam" id="PF00107">
    <property type="entry name" value="ADH_zinc_N"/>
    <property type="match status" value="1"/>
</dbReference>
<keyword evidence="7" id="KW-0443">Lipid metabolism</keyword>
<evidence type="ECO:0000256" key="3">
    <source>
        <dbReference type="ARBA" id="ARBA00022832"/>
    </source>
</evidence>
<keyword evidence="6" id="KW-0560">Oxidoreductase</keyword>
<dbReference type="Gene3D" id="3.40.50.720">
    <property type="entry name" value="NAD(P)-binding Rossmann-like Domain"/>
    <property type="match status" value="1"/>
</dbReference>
<evidence type="ECO:0000259" key="11">
    <source>
        <dbReference type="SMART" id="SM00829"/>
    </source>
</evidence>
<sequence>MKAIVFDRIGSPEEVLELRDVPVPEISDDEVLVRMVSASINPGDFLFIQNLYPEPKKPQFPGQIAGNHGAGIIEKAGRQVKLQPGTFVAFSYYNTWAEYTAVPAEWLIPLPADYPIELAAQLVNPITAWDLLDQVGLLPGQWLALTAGNSTISTMVAQFARHMRINVISLVRHAQKTINLTSMGANAIVELSNLPDDLLKERIMKLTENQGINGVIDNVGGPVTGELIRSMTFGGRLIINGGMSANRFELHNFDILLRGIEIKSHVYRYFFNPPKEKDTTILKEIITLSAQPDFQVPLGGLHGLEDFGMAIAESIKFPQKGKHVFKISHI</sequence>
<dbReference type="EMBL" id="LVYD01000113">
    <property type="protein sequence ID" value="OQP57705.1"/>
    <property type="molecule type" value="Genomic_DNA"/>
</dbReference>
<accession>A0A1V9FH65</accession>
<protein>
    <recommendedName>
        <fullName evidence="9">enoyl-[acyl-carrier-protein] reductase</fullName>
        <ecNumber evidence="9">1.3.1.104</ecNumber>
    </recommendedName>
</protein>
<keyword evidence="2" id="KW-0444">Lipid biosynthesis</keyword>
<evidence type="ECO:0000256" key="8">
    <source>
        <dbReference type="ARBA" id="ARBA00023160"/>
    </source>
</evidence>
<evidence type="ECO:0000313" key="13">
    <source>
        <dbReference type="Proteomes" id="UP000192796"/>
    </source>
</evidence>
<dbReference type="STRING" id="1703345.A3860_08725"/>
<dbReference type="SUPFAM" id="SSF51735">
    <property type="entry name" value="NAD(P)-binding Rossmann-fold domains"/>
    <property type="match status" value="1"/>
</dbReference>
<dbReference type="InterPro" id="IPR051034">
    <property type="entry name" value="Mito_Enoyl-ACP_Reductase"/>
</dbReference>
<keyword evidence="3" id="KW-0276">Fatty acid metabolism</keyword>
<evidence type="ECO:0000256" key="6">
    <source>
        <dbReference type="ARBA" id="ARBA00023002"/>
    </source>
</evidence>
<evidence type="ECO:0000256" key="2">
    <source>
        <dbReference type="ARBA" id="ARBA00022516"/>
    </source>
</evidence>
<evidence type="ECO:0000256" key="1">
    <source>
        <dbReference type="ARBA" id="ARBA00010371"/>
    </source>
</evidence>
<evidence type="ECO:0000313" key="12">
    <source>
        <dbReference type="EMBL" id="OQP57705.1"/>
    </source>
</evidence>
<dbReference type="InterPro" id="IPR020843">
    <property type="entry name" value="ER"/>
</dbReference>
<keyword evidence="13" id="KW-1185">Reference proteome</keyword>
<evidence type="ECO:0000256" key="9">
    <source>
        <dbReference type="ARBA" id="ARBA00038963"/>
    </source>
</evidence>
<dbReference type="Proteomes" id="UP000192796">
    <property type="component" value="Unassembled WGS sequence"/>
</dbReference>
<dbReference type="RefSeq" id="WP_081155606.1">
    <property type="nucleotide sequence ID" value="NZ_LVYD01000113.1"/>
</dbReference>
<reference evidence="12 13" key="1">
    <citation type="submission" date="2016-03" db="EMBL/GenBank/DDBJ databases">
        <title>Niastella vici sp. nov., isolated from farmland soil.</title>
        <authorList>
            <person name="Chen L."/>
            <person name="Wang D."/>
            <person name="Yang S."/>
            <person name="Wang G."/>
        </authorList>
    </citation>
    <scope>NUCLEOTIDE SEQUENCE [LARGE SCALE GENOMIC DNA]</scope>
    <source>
        <strain evidence="12 13">DJ57</strain>
    </source>
</reference>
<dbReference type="InterPro" id="IPR013149">
    <property type="entry name" value="ADH-like_C"/>
</dbReference>
<dbReference type="InterPro" id="IPR036291">
    <property type="entry name" value="NAD(P)-bd_dom_sf"/>
</dbReference>